<dbReference type="RefSeq" id="WP_152780535.1">
    <property type="nucleotide sequence ID" value="NZ_BAABEQ010000072.1"/>
</dbReference>
<evidence type="ECO:0000256" key="4">
    <source>
        <dbReference type="PROSITE-ProRule" id="PRU00335"/>
    </source>
</evidence>
<proteinExistence type="predicted"/>
<protein>
    <submittedName>
        <fullName evidence="6">TetR/AcrR family transcriptional regulator</fullName>
    </submittedName>
</protein>
<dbReference type="Pfam" id="PF00440">
    <property type="entry name" value="TetR_N"/>
    <property type="match status" value="1"/>
</dbReference>
<dbReference type="SUPFAM" id="SSF46689">
    <property type="entry name" value="Homeodomain-like"/>
    <property type="match status" value="1"/>
</dbReference>
<keyword evidence="3" id="KW-0804">Transcription</keyword>
<evidence type="ECO:0000313" key="6">
    <source>
        <dbReference type="EMBL" id="MPY39218.1"/>
    </source>
</evidence>
<dbReference type="EMBL" id="VJZE01000015">
    <property type="protein sequence ID" value="MPY39218.1"/>
    <property type="molecule type" value="Genomic_DNA"/>
</dbReference>
<dbReference type="GO" id="GO:0003700">
    <property type="term" value="F:DNA-binding transcription factor activity"/>
    <property type="evidence" value="ECO:0007669"/>
    <property type="project" value="TreeGrafter"/>
</dbReference>
<name>A0A5N8VYU8_9ACTN</name>
<dbReference type="SUPFAM" id="SSF48498">
    <property type="entry name" value="Tetracyclin repressor-like, C-terminal domain"/>
    <property type="match status" value="1"/>
</dbReference>
<organism evidence="6 7">
    <name type="scientific">Streptomyces phyllanthi</name>
    <dbReference type="NCBI Taxonomy" id="1803180"/>
    <lineage>
        <taxon>Bacteria</taxon>
        <taxon>Bacillati</taxon>
        <taxon>Actinomycetota</taxon>
        <taxon>Actinomycetes</taxon>
        <taxon>Kitasatosporales</taxon>
        <taxon>Streptomycetaceae</taxon>
        <taxon>Streptomyces</taxon>
    </lineage>
</organism>
<dbReference type="InterPro" id="IPR009057">
    <property type="entry name" value="Homeodomain-like_sf"/>
</dbReference>
<keyword evidence="7" id="KW-1185">Reference proteome</keyword>
<dbReference type="GO" id="GO:0000976">
    <property type="term" value="F:transcription cis-regulatory region binding"/>
    <property type="evidence" value="ECO:0007669"/>
    <property type="project" value="TreeGrafter"/>
</dbReference>
<dbReference type="InterPro" id="IPR036271">
    <property type="entry name" value="Tet_transcr_reg_TetR-rel_C_sf"/>
</dbReference>
<dbReference type="PANTHER" id="PTHR30055:SF220">
    <property type="entry name" value="TETR-FAMILY REGULATORY PROTEIN"/>
    <property type="match status" value="1"/>
</dbReference>
<dbReference type="InterPro" id="IPR025996">
    <property type="entry name" value="MT1864/Rv1816-like_C"/>
</dbReference>
<accession>A0A5N8VYU8</accession>
<evidence type="ECO:0000313" key="7">
    <source>
        <dbReference type="Proteomes" id="UP000326979"/>
    </source>
</evidence>
<dbReference type="Gene3D" id="1.10.357.10">
    <property type="entry name" value="Tetracycline Repressor, domain 2"/>
    <property type="match status" value="1"/>
</dbReference>
<feature type="domain" description="HTH tetR-type" evidence="5">
    <location>
        <begin position="9"/>
        <end position="69"/>
    </location>
</feature>
<comment type="caution">
    <text evidence="6">The sequence shown here is derived from an EMBL/GenBank/DDBJ whole genome shotgun (WGS) entry which is preliminary data.</text>
</comment>
<evidence type="ECO:0000259" key="5">
    <source>
        <dbReference type="PROSITE" id="PS50977"/>
    </source>
</evidence>
<dbReference type="InterPro" id="IPR001647">
    <property type="entry name" value="HTH_TetR"/>
</dbReference>
<dbReference type="PROSITE" id="PS50977">
    <property type="entry name" value="HTH_TETR_2"/>
    <property type="match status" value="1"/>
</dbReference>
<feature type="DNA-binding region" description="H-T-H motif" evidence="4">
    <location>
        <begin position="32"/>
        <end position="51"/>
    </location>
</feature>
<evidence type="ECO:0000256" key="1">
    <source>
        <dbReference type="ARBA" id="ARBA00023015"/>
    </source>
</evidence>
<keyword evidence="1" id="KW-0805">Transcription regulation</keyword>
<dbReference type="InterPro" id="IPR050109">
    <property type="entry name" value="HTH-type_TetR-like_transc_reg"/>
</dbReference>
<evidence type="ECO:0000256" key="3">
    <source>
        <dbReference type="ARBA" id="ARBA00023163"/>
    </source>
</evidence>
<dbReference type="AlphaFoldDB" id="A0A5N8VYU8"/>
<gene>
    <name evidence="6" type="ORF">FNH04_04535</name>
</gene>
<dbReference type="Pfam" id="PF13305">
    <property type="entry name" value="TetR_C_33"/>
    <property type="match status" value="1"/>
</dbReference>
<keyword evidence="2 4" id="KW-0238">DNA-binding</keyword>
<reference evidence="6 7" key="1">
    <citation type="submission" date="2019-07" db="EMBL/GenBank/DDBJ databases">
        <title>New species of Amycolatopsis and Streptomyces.</title>
        <authorList>
            <person name="Duangmal K."/>
            <person name="Teo W.F.A."/>
            <person name="Lipun K."/>
        </authorList>
    </citation>
    <scope>NUCLEOTIDE SEQUENCE [LARGE SCALE GENOMIC DNA]</scope>
    <source>
        <strain evidence="6 7">TISTR 2346</strain>
    </source>
</reference>
<sequence>MTHRPYHHGDLRAALLTHAEETLKERGPAGLSLRELARDIGVSPAAPSRHFKTKQALLDALALEGFDRLSALLIAAQDEAGESFAERLTALTRAYMGFAAANPALLNLMYSVKYDPSVPSALAKASQRLPELAAQLIEDGQRRGEVCQGPVEEIGLPVMAAMHGFVALAIAGGIQADAVEQGLKNTVAFALRGCAP</sequence>
<dbReference type="OrthoDB" id="3173376at2"/>
<evidence type="ECO:0000256" key="2">
    <source>
        <dbReference type="ARBA" id="ARBA00023125"/>
    </source>
</evidence>
<dbReference type="Proteomes" id="UP000326979">
    <property type="component" value="Unassembled WGS sequence"/>
</dbReference>
<dbReference type="PANTHER" id="PTHR30055">
    <property type="entry name" value="HTH-TYPE TRANSCRIPTIONAL REGULATOR RUTR"/>
    <property type="match status" value="1"/>
</dbReference>